<dbReference type="CDD" id="cd17342">
    <property type="entry name" value="MFS_SLC37A3"/>
    <property type="match status" value="1"/>
</dbReference>
<dbReference type="GO" id="GO:0005681">
    <property type="term" value="C:spliceosomal complex"/>
    <property type="evidence" value="ECO:0007669"/>
    <property type="project" value="InterPro"/>
</dbReference>
<dbReference type="Pfam" id="PF04889">
    <property type="entry name" value="Cwf_Cwc_15"/>
    <property type="match status" value="1"/>
</dbReference>
<proteinExistence type="predicted"/>
<feature type="region of interest" description="Disordered" evidence="5">
    <location>
        <begin position="1"/>
        <end position="125"/>
    </location>
</feature>
<dbReference type="OrthoDB" id="3639251at2759"/>
<feature type="transmembrane region" description="Helical" evidence="6">
    <location>
        <begin position="504"/>
        <end position="521"/>
    </location>
</feature>
<keyword evidence="2 6" id="KW-0812">Transmembrane</keyword>
<feature type="transmembrane region" description="Helical" evidence="6">
    <location>
        <begin position="628"/>
        <end position="649"/>
    </location>
</feature>
<feature type="transmembrane region" description="Helical" evidence="6">
    <location>
        <begin position="267"/>
        <end position="287"/>
    </location>
</feature>
<evidence type="ECO:0000259" key="7">
    <source>
        <dbReference type="PROSITE" id="PS50850"/>
    </source>
</evidence>
<evidence type="ECO:0000313" key="8">
    <source>
        <dbReference type="EMBL" id="PAV63146.1"/>
    </source>
</evidence>
<keyword evidence="3 6" id="KW-1133">Transmembrane helix</keyword>
<reference evidence="8 9" key="1">
    <citation type="journal article" date="2017" name="Curr. Biol.">
        <title>Genome architecture and evolution of a unichromosomal asexual nematode.</title>
        <authorList>
            <person name="Fradin H."/>
            <person name="Zegar C."/>
            <person name="Gutwein M."/>
            <person name="Lucas J."/>
            <person name="Kovtun M."/>
            <person name="Corcoran D."/>
            <person name="Baugh L.R."/>
            <person name="Kiontke K."/>
            <person name="Gunsalus K."/>
            <person name="Fitch D.H."/>
            <person name="Piano F."/>
        </authorList>
    </citation>
    <scope>NUCLEOTIDE SEQUENCE [LARGE SCALE GENOMIC DNA]</scope>
    <source>
        <strain evidence="8">PF1309</strain>
    </source>
</reference>
<dbReference type="PANTHER" id="PTHR43184">
    <property type="entry name" value="MAJOR FACILITATOR SUPERFAMILY TRANSPORTER 16, ISOFORM B"/>
    <property type="match status" value="1"/>
</dbReference>
<feature type="domain" description="Major facilitator superfamily (MFS) profile" evidence="7">
    <location>
        <begin position="215"/>
        <end position="651"/>
    </location>
</feature>
<feature type="compositionally biased region" description="Acidic residues" evidence="5">
    <location>
        <begin position="104"/>
        <end position="125"/>
    </location>
</feature>
<dbReference type="AlphaFoldDB" id="A0A2A2JMX0"/>
<feature type="transmembrane region" description="Helical" evidence="6">
    <location>
        <begin position="299"/>
        <end position="317"/>
    </location>
</feature>
<evidence type="ECO:0000313" key="9">
    <source>
        <dbReference type="Proteomes" id="UP000218231"/>
    </source>
</evidence>
<sequence length="671" mass="73842">MTTAHRPTFHPARGGTGKGENDLSKLSQQYSSKDMPSHTKLKYRQTGQGTEDELRAKDLRRELEERERGALKEKRGREGGSSSGSSSAKKQRMEEIAASAAAVDADEPIEEGETSSEESDDDDEDTAALMAELEKIKKERAAEKAAKDEATKKEEERIRMANILAGNPLLNPGSTSSNSEGEFKVKRRWDDDVVFKNCAKGLDDRKKESTFINDAIRSEFHKKFMDNYGLYHASRKALSGVKSSMKADWMSNVTHKPLFNSDSEAKAFLGSLDAVFMGAYALALFFWGMLGDRLDPKKVVAAGMVGSAITLTMFGTLPKWFNFYSVPYYIFTYILFGLVQACGWPSEIAIMANWFGKGNRGFVMGAWAACQPLGNIVGSIFTAAILPLGYEYTFLFNSVLIFLGAGVVLLCIDSKPHEANYESLDGERRRRPMRSRSSASSRNETEEEPEPIGLIEAVFLPGVLAYCLCNACLKLVNYAFFFWLPLYLTEAYHWEESQADQLSIWYDIGGIVGSVVGGYITDRMGCRSPLIVGLLICSIGSLFVYAHIGPYMFWNSLVMTTVGVTVSGPYNLIVGSISIDLGSQPALAGNSQAMSTVSGILDGTGSAGSALGQIIIPIVQDTFGWETVFYFFMGLNILAVLAIAKRCLLDLKALRRYGMETTPLLDTEHDD</sequence>
<dbReference type="InterPro" id="IPR020846">
    <property type="entry name" value="MFS_dom"/>
</dbReference>
<dbReference type="Gene3D" id="1.20.1250.20">
    <property type="entry name" value="MFS general substrate transporter like domains"/>
    <property type="match status" value="2"/>
</dbReference>
<feature type="transmembrane region" description="Helical" evidence="6">
    <location>
        <begin position="362"/>
        <end position="386"/>
    </location>
</feature>
<gene>
    <name evidence="8" type="ORF">WR25_12402</name>
</gene>
<feature type="transmembrane region" description="Helical" evidence="6">
    <location>
        <begin position="463"/>
        <end position="484"/>
    </location>
</feature>
<feature type="transmembrane region" description="Helical" evidence="6">
    <location>
        <begin position="528"/>
        <end position="548"/>
    </location>
</feature>
<feature type="transmembrane region" description="Helical" evidence="6">
    <location>
        <begin position="329"/>
        <end position="350"/>
    </location>
</feature>
<accession>A0A2A2JMX0</accession>
<feature type="compositionally biased region" description="Basic and acidic residues" evidence="5">
    <location>
        <begin position="52"/>
        <end position="78"/>
    </location>
</feature>
<dbReference type="InterPro" id="IPR011701">
    <property type="entry name" value="MFS"/>
</dbReference>
<name>A0A2A2JMX0_9BILA</name>
<comment type="subcellular location">
    <subcellularLocation>
        <location evidence="1">Membrane</location>
        <topology evidence="1">Multi-pass membrane protein</topology>
    </subcellularLocation>
</comment>
<dbReference type="PANTHER" id="PTHR43184:SF2">
    <property type="entry name" value="MAJOR FACILITATOR SUPERFAMILY (MFS) PROFILE DOMAIN-CONTAINING PROTEIN"/>
    <property type="match status" value="1"/>
</dbReference>
<dbReference type="InterPro" id="IPR006973">
    <property type="entry name" value="Cwf_Cwc_15"/>
</dbReference>
<dbReference type="EMBL" id="LIAE01010329">
    <property type="protein sequence ID" value="PAV63146.1"/>
    <property type="molecule type" value="Genomic_DNA"/>
</dbReference>
<evidence type="ECO:0000256" key="6">
    <source>
        <dbReference type="SAM" id="Phobius"/>
    </source>
</evidence>
<dbReference type="GO" id="GO:0022857">
    <property type="term" value="F:transmembrane transporter activity"/>
    <property type="evidence" value="ECO:0007669"/>
    <property type="project" value="InterPro"/>
</dbReference>
<keyword evidence="4 6" id="KW-0472">Membrane</keyword>
<dbReference type="Pfam" id="PF07690">
    <property type="entry name" value="MFS_1"/>
    <property type="match status" value="1"/>
</dbReference>
<dbReference type="GO" id="GO:0005789">
    <property type="term" value="C:endoplasmic reticulum membrane"/>
    <property type="evidence" value="ECO:0007669"/>
    <property type="project" value="TreeGrafter"/>
</dbReference>
<feature type="region of interest" description="Disordered" evidence="5">
    <location>
        <begin position="423"/>
        <end position="448"/>
    </location>
</feature>
<dbReference type="Proteomes" id="UP000218231">
    <property type="component" value="Unassembled WGS sequence"/>
</dbReference>
<protein>
    <recommendedName>
        <fullName evidence="7">Major facilitator superfamily (MFS) profile domain-containing protein</fullName>
    </recommendedName>
</protein>
<keyword evidence="9" id="KW-1185">Reference proteome</keyword>
<comment type="caution">
    <text evidence="8">The sequence shown here is derived from an EMBL/GenBank/DDBJ whole genome shotgun (WGS) entry which is preliminary data.</text>
</comment>
<dbReference type="GO" id="GO:0000398">
    <property type="term" value="P:mRNA splicing, via spliceosome"/>
    <property type="evidence" value="ECO:0007669"/>
    <property type="project" value="InterPro"/>
</dbReference>
<dbReference type="STRING" id="2018661.A0A2A2JMX0"/>
<dbReference type="SUPFAM" id="SSF103473">
    <property type="entry name" value="MFS general substrate transporter"/>
    <property type="match status" value="1"/>
</dbReference>
<feature type="transmembrane region" description="Helical" evidence="6">
    <location>
        <begin position="392"/>
        <end position="412"/>
    </location>
</feature>
<evidence type="ECO:0000256" key="3">
    <source>
        <dbReference type="ARBA" id="ARBA00022989"/>
    </source>
</evidence>
<feature type="compositionally biased region" description="Polar residues" evidence="5">
    <location>
        <begin position="24"/>
        <end position="34"/>
    </location>
</feature>
<dbReference type="InterPro" id="IPR036259">
    <property type="entry name" value="MFS_trans_sf"/>
</dbReference>
<evidence type="ECO:0000256" key="4">
    <source>
        <dbReference type="ARBA" id="ARBA00023136"/>
    </source>
</evidence>
<evidence type="ECO:0000256" key="2">
    <source>
        <dbReference type="ARBA" id="ARBA00022692"/>
    </source>
</evidence>
<dbReference type="PROSITE" id="PS50850">
    <property type="entry name" value="MFS"/>
    <property type="match status" value="1"/>
</dbReference>
<evidence type="ECO:0000256" key="5">
    <source>
        <dbReference type="SAM" id="MobiDB-lite"/>
    </source>
</evidence>
<organism evidence="8 9">
    <name type="scientific">Diploscapter pachys</name>
    <dbReference type="NCBI Taxonomy" id="2018661"/>
    <lineage>
        <taxon>Eukaryota</taxon>
        <taxon>Metazoa</taxon>
        <taxon>Ecdysozoa</taxon>
        <taxon>Nematoda</taxon>
        <taxon>Chromadorea</taxon>
        <taxon>Rhabditida</taxon>
        <taxon>Rhabditina</taxon>
        <taxon>Rhabditomorpha</taxon>
        <taxon>Rhabditoidea</taxon>
        <taxon>Rhabditidae</taxon>
        <taxon>Diploscapter</taxon>
    </lineage>
</organism>
<evidence type="ECO:0000256" key="1">
    <source>
        <dbReference type="ARBA" id="ARBA00004141"/>
    </source>
</evidence>